<dbReference type="InterPro" id="IPR011009">
    <property type="entry name" value="Kinase-like_dom_sf"/>
</dbReference>
<feature type="compositionally biased region" description="Acidic residues" evidence="1">
    <location>
        <begin position="47"/>
        <end position="65"/>
    </location>
</feature>
<evidence type="ECO:0000259" key="2">
    <source>
        <dbReference type="PROSITE" id="PS50011"/>
    </source>
</evidence>
<dbReference type="OrthoDB" id="1668230at2759"/>
<feature type="compositionally biased region" description="Low complexity" evidence="1">
    <location>
        <begin position="18"/>
        <end position="42"/>
    </location>
</feature>
<dbReference type="InterPro" id="IPR051681">
    <property type="entry name" value="Ser/Thr_Kinases-Pseudokinases"/>
</dbReference>
<dbReference type="GO" id="GO:0004674">
    <property type="term" value="F:protein serine/threonine kinase activity"/>
    <property type="evidence" value="ECO:0007669"/>
    <property type="project" value="TreeGrafter"/>
</dbReference>
<dbReference type="Pfam" id="PF07714">
    <property type="entry name" value="PK_Tyr_Ser-Thr"/>
    <property type="match status" value="1"/>
</dbReference>
<dbReference type="GO" id="GO:0005524">
    <property type="term" value="F:ATP binding"/>
    <property type="evidence" value="ECO:0007669"/>
    <property type="project" value="InterPro"/>
</dbReference>
<protein>
    <submittedName>
        <fullName evidence="3">1647_t:CDS:1</fullName>
    </submittedName>
</protein>
<proteinExistence type="predicted"/>
<organism evidence="3 4">
    <name type="scientific">Racocetra fulgida</name>
    <dbReference type="NCBI Taxonomy" id="60492"/>
    <lineage>
        <taxon>Eukaryota</taxon>
        <taxon>Fungi</taxon>
        <taxon>Fungi incertae sedis</taxon>
        <taxon>Mucoromycota</taxon>
        <taxon>Glomeromycotina</taxon>
        <taxon>Glomeromycetes</taxon>
        <taxon>Diversisporales</taxon>
        <taxon>Gigasporaceae</taxon>
        <taxon>Racocetra</taxon>
    </lineage>
</organism>
<name>A0A9N9F440_9GLOM</name>
<accession>A0A9N9F440</accession>
<feature type="compositionally biased region" description="Polar residues" evidence="1">
    <location>
        <begin position="91"/>
        <end position="100"/>
    </location>
</feature>
<feature type="domain" description="Protein kinase" evidence="2">
    <location>
        <begin position="146"/>
        <end position="491"/>
    </location>
</feature>
<dbReference type="AlphaFoldDB" id="A0A9N9F440"/>
<dbReference type="SUPFAM" id="SSF56112">
    <property type="entry name" value="Protein kinase-like (PK-like)"/>
    <property type="match status" value="1"/>
</dbReference>
<reference evidence="3" key="1">
    <citation type="submission" date="2021-06" db="EMBL/GenBank/DDBJ databases">
        <authorList>
            <person name="Kallberg Y."/>
            <person name="Tangrot J."/>
            <person name="Rosling A."/>
        </authorList>
    </citation>
    <scope>NUCLEOTIDE SEQUENCE</scope>
    <source>
        <strain evidence="3">IN212</strain>
    </source>
</reference>
<feature type="non-terminal residue" evidence="3">
    <location>
        <position position="1"/>
    </location>
</feature>
<evidence type="ECO:0000313" key="3">
    <source>
        <dbReference type="EMBL" id="CAG8507472.1"/>
    </source>
</evidence>
<dbReference type="Gene3D" id="1.10.510.10">
    <property type="entry name" value="Transferase(Phosphotransferase) domain 1"/>
    <property type="match status" value="1"/>
</dbReference>
<dbReference type="GO" id="GO:0004713">
    <property type="term" value="F:protein tyrosine kinase activity"/>
    <property type="evidence" value="ECO:0007669"/>
    <property type="project" value="InterPro"/>
</dbReference>
<dbReference type="PROSITE" id="PS50011">
    <property type="entry name" value="PROTEIN_KINASE_DOM"/>
    <property type="match status" value="1"/>
</dbReference>
<dbReference type="Proteomes" id="UP000789396">
    <property type="component" value="Unassembled WGS sequence"/>
</dbReference>
<dbReference type="EMBL" id="CAJVPZ010002166">
    <property type="protein sequence ID" value="CAG8507472.1"/>
    <property type="molecule type" value="Genomic_DNA"/>
</dbReference>
<dbReference type="InterPro" id="IPR000719">
    <property type="entry name" value="Prot_kinase_dom"/>
</dbReference>
<evidence type="ECO:0000313" key="4">
    <source>
        <dbReference type="Proteomes" id="UP000789396"/>
    </source>
</evidence>
<gene>
    <name evidence="3" type="ORF">RFULGI_LOCUS2734</name>
</gene>
<dbReference type="PANTHER" id="PTHR44329">
    <property type="entry name" value="SERINE/THREONINE-PROTEIN KINASE TNNI3K-RELATED"/>
    <property type="match status" value="1"/>
</dbReference>
<evidence type="ECO:0000256" key="1">
    <source>
        <dbReference type="SAM" id="MobiDB-lite"/>
    </source>
</evidence>
<sequence length="610" mass="69484">MNNSNISGIDTLEDDDQSSSSPISDFEIISNCEDDIISISSSHENYDESADELPNEESDSDDENPIELLNDSDFLYSDSDDNQTIYDGDNLGSSRRSASSEQKRSSDFLSDSNSIDNVQVSGICESHDSNSWCSKCRPNWHPYVNFNDTLKIKNSSISKFLINSNERSHCSSCTPIWIDFKCGFNPVMTSEGLIFANPTFLNPGSRSHSGMKMNVVALKNIGLPNNYDETYFSDCKSCIYKSGHVLPYLGVTFHPENLRYMVVMPFLPNRNLREYLKHPDNFKSFIWSRRLSMLHTIAIELANLHNLGIIHKNLHPNNILIGKDIEDPIISDVDLMPQLPCVNSSDEYVVHGVLPYIDPKGKRPLIPDHVPSFYAELIRMCWDAFPENRPDMREVAGIFNYWRNKLVVSGSNYGNYNTNEHNTIYKEIQKADEFQLQNDFSSIIRFSKLHIDAKYSSCSYNFKFPKELVLGNSPSHKQSSLSAPIRRHVIPDTGPLITPIPDSGYDRNGNVEVALKRLKDSQNIGPSFFQELIAHLNCESNCFVLPLRCRSTDVIYHDERNDSMYTGGFRHKSREAIYESRCFKVTQLLRDIEKMSTNEDLELDQEQTAV</sequence>
<feature type="region of interest" description="Disordered" evidence="1">
    <location>
        <begin position="1"/>
        <end position="111"/>
    </location>
</feature>
<keyword evidence="4" id="KW-1185">Reference proteome</keyword>
<dbReference type="SMART" id="SM00219">
    <property type="entry name" value="TyrKc"/>
    <property type="match status" value="1"/>
</dbReference>
<dbReference type="InterPro" id="IPR020635">
    <property type="entry name" value="Tyr_kinase_cat_dom"/>
</dbReference>
<dbReference type="InterPro" id="IPR001245">
    <property type="entry name" value="Ser-Thr/Tyr_kinase_cat_dom"/>
</dbReference>
<comment type="caution">
    <text evidence="3">The sequence shown here is derived from an EMBL/GenBank/DDBJ whole genome shotgun (WGS) entry which is preliminary data.</text>
</comment>
<dbReference type="PANTHER" id="PTHR44329:SF291">
    <property type="entry name" value="PROTEIN KINASE DOMAIN-CONTAINING PROTEIN"/>
    <property type="match status" value="1"/>
</dbReference>